<dbReference type="InterPro" id="IPR008972">
    <property type="entry name" value="Cupredoxin"/>
</dbReference>
<dbReference type="GO" id="GO:0016020">
    <property type="term" value="C:membrane"/>
    <property type="evidence" value="ECO:0007669"/>
    <property type="project" value="UniProtKB-SubCell"/>
</dbReference>
<dbReference type="InterPro" id="IPR000923">
    <property type="entry name" value="BlueCu_1"/>
</dbReference>
<keyword evidence="4" id="KW-0249">Electron transport</keyword>
<dbReference type="GO" id="GO:0046872">
    <property type="term" value="F:metal ion binding"/>
    <property type="evidence" value="ECO:0007669"/>
    <property type="project" value="UniProtKB-KW"/>
</dbReference>
<evidence type="ECO:0000256" key="1">
    <source>
        <dbReference type="ARBA" id="ARBA00004370"/>
    </source>
</evidence>
<evidence type="ECO:0000256" key="5">
    <source>
        <dbReference type="ARBA" id="ARBA00023008"/>
    </source>
</evidence>
<dbReference type="InterPro" id="IPR028871">
    <property type="entry name" value="BlueCu_1_BS"/>
</dbReference>
<dbReference type="PROSITE" id="PS51257">
    <property type="entry name" value="PROKAR_LIPOPROTEIN"/>
    <property type="match status" value="1"/>
</dbReference>
<evidence type="ECO:0000259" key="9">
    <source>
        <dbReference type="Pfam" id="PF00127"/>
    </source>
</evidence>
<reference evidence="10 11" key="1">
    <citation type="journal article" date="2019" name="Int. J. Syst. Evol. Microbiol.">
        <title>The Global Catalogue of Microorganisms (GCM) 10K type strain sequencing project: providing services to taxonomists for standard genome sequencing and annotation.</title>
        <authorList>
            <consortium name="The Broad Institute Genomics Platform"/>
            <consortium name="The Broad Institute Genome Sequencing Center for Infectious Disease"/>
            <person name="Wu L."/>
            <person name="Ma J."/>
        </authorList>
    </citation>
    <scope>NUCLEOTIDE SEQUENCE [LARGE SCALE GENOMIC DNA]</scope>
    <source>
        <strain evidence="10 11">XZYJT29</strain>
    </source>
</reference>
<dbReference type="NCBIfam" id="TIGR03102">
    <property type="entry name" value="halo_cynanin"/>
    <property type="match status" value="1"/>
</dbReference>
<proteinExistence type="predicted"/>
<sequence>MARDIRRRRLLGGIGAVVTTGLFAGCTTDTSGDGGDGGTEDGGGTAGGTVPSAVSEYLSDTSNFDGQLADHTGEDEVTVAVGAEGNGGNFAFEPAAIRIDSGTTVVWEWTGEGQSHNVVHEEGDFESETTAEESFTFEHDFGESGTYRYYCLPHKTMGMKGAVVVE</sequence>
<dbReference type="GeneID" id="78823000"/>
<feature type="region of interest" description="Disordered" evidence="8">
    <location>
        <begin position="28"/>
        <end position="49"/>
    </location>
</feature>
<evidence type="ECO:0000256" key="6">
    <source>
        <dbReference type="ARBA" id="ARBA00023136"/>
    </source>
</evidence>
<dbReference type="PANTHER" id="PTHR34192:SF10">
    <property type="entry name" value="PLASTOCYANIN MAJOR ISOFORM, CHLOROPLASTIC-RELATED"/>
    <property type="match status" value="1"/>
</dbReference>
<evidence type="ECO:0000256" key="4">
    <source>
        <dbReference type="ARBA" id="ARBA00022982"/>
    </source>
</evidence>
<feature type="compositionally biased region" description="Gly residues" evidence="8">
    <location>
        <begin position="32"/>
        <end position="47"/>
    </location>
</feature>
<feature type="binding site" evidence="7">
    <location>
        <position position="159"/>
    </location>
    <ligand>
        <name>Cu cation</name>
        <dbReference type="ChEBI" id="CHEBI:23378"/>
    </ligand>
</feature>
<evidence type="ECO:0000256" key="3">
    <source>
        <dbReference type="ARBA" id="ARBA00022723"/>
    </source>
</evidence>
<gene>
    <name evidence="10" type="ORF">ACFQMA_22810</name>
</gene>
<feature type="binding site" evidence="7">
    <location>
        <position position="154"/>
    </location>
    <ligand>
        <name>Cu cation</name>
        <dbReference type="ChEBI" id="CHEBI:23378"/>
    </ligand>
</feature>
<evidence type="ECO:0000313" key="10">
    <source>
        <dbReference type="EMBL" id="MFC7142651.1"/>
    </source>
</evidence>
<dbReference type="PRINTS" id="PR00157">
    <property type="entry name" value="PLASTOCYANIN"/>
</dbReference>
<dbReference type="InterPro" id="IPR002387">
    <property type="entry name" value="Plastocyanin"/>
</dbReference>
<comment type="subcellular location">
    <subcellularLocation>
        <location evidence="1">Membrane</location>
    </subcellularLocation>
</comment>
<accession>A0ABD5Y705</accession>
<comment type="caution">
    <text evidence="10">The sequence shown here is derived from an EMBL/GenBank/DDBJ whole genome shotgun (WGS) entry which is preliminary data.</text>
</comment>
<dbReference type="Gene3D" id="2.60.40.420">
    <property type="entry name" value="Cupredoxins - blue copper proteins"/>
    <property type="match status" value="1"/>
</dbReference>
<feature type="binding site" evidence="7">
    <location>
        <position position="151"/>
    </location>
    <ligand>
        <name>Cu cation</name>
        <dbReference type="ChEBI" id="CHEBI:23378"/>
    </ligand>
</feature>
<dbReference type="AlphaFoldDB" id="A0ABD5Y705"/>
<evidence type="ECO:0000256" key="7">
    <source>
        <dbReference type="PIRSR" id="PIRSR602387-1"/>
    </source>
</evidence>
<keyword evidence="5 7" id="KW-0186">Copper</keyword>
<keyword evidence="6" id="KW-0472">Membrane</keyword>
<evidence type="ECO:0000256" key="8">
    <source>
        <dbReference type="SAM" id="MobiDB-lite"/>
    </source>
</evidence>
<dbReference type="PROSITE" id="PS00196">
    <property type="entry name" value="COPPER_BLUE"/>
    <property type="match status" value="1"/>
</dbReference>
<keyword evidence="3 7" id="KW-0479">Metal-binding</keyword>
<evidence type="ECO:0000256" key="2">
    <source>
        <dbReference type="ARBA" id="ARBA00022448"/>
    </source>
</evidence>
<dbReference type="EMBL" id="JBHTAS010000001">
    <property type="protein sequence ID" value="MFC7142651.1"/>
    <property type="molecule type" value="Genomic_DNA"/>
</dbReference>
<evidence type="ECO:0000313" key="11">
    <source>
        <dbReference type="Proteomes" id="UP001596432"/>
    </source>
</evidence>
<organism evidence="10 11">
    <name type="scientific">Halosimplex aquaticum</name>
    <dbReference type="NCBI Taxonomy" id="3026162"/>
    <lineage>
        <taxon>Archaea</taxon>
        <taxon>Methanobacteriati</taxon>
        <taxon>Methanobacteriota</taxon>
        <taxon>Stenosarchaea group</taxon>
        <taxon>Halobacteria</taxon>
        <taxon>Halobacteriales</taxon>
        <taxon>Haloarculaceae</taxon>
        <taxon>Halosimplex</taxon>
    </lineage>
</organism>
<dbReference type="PANTHER" id="PTHR34192">
    <property type="entry name" value="PLASTOCYANIN MAJOR ISOFORM, CHLOROPLASTIC-RELATED"/>
    <property type="match status" value="1"/>
</dbReference>
<dbReference type="Proteomes" id="UP001596432">
    <property type="component" value="Unassembled WGS sequence"/>
</dbReference>
<dbReference type="CDD" id="cd04220">
    <property type="entry name" value="Halocyanin"/>
    <property type="match status" value="1"/>
</dbReference>
<keyword evidence="11" id="KW-1185">Reference proteome</keyword>
<feature type="domain" description="Blue (type 1) copper" evidence="9">
    <location>
        <begin position="81"/>
        <end position="166"/>
    </location>
</feature>
<keyword evidence="2" id="KW-0813">Transport</keyword>
<feature type="binding site" evidence="7">
    <location>
        <position position="116"/>
    </location>
    <ligand>
        <name>Cu cation</name>
        <dbReference type="ChEBI" id="CHEBI:23378"/>
    </ligand>
</feature>
<protein>
    <submittedName>
        <fullName evidence="10">Halocyanin domain-containing protein</fullName>
    </submittedName>
</protein>
<comment type="cofactor">
    <cofactor evidence="7">
        <name>Cu(2+)</name>
        <dbReference type="ChEBI" id="CHEBI:29036"/>
    </cofactor>
    <text evidence="7">The crystal structure with reduced Cu(1+) has also been determined.</text>
</comment>
<name>A0ABD5Y705_9EURY</name>
<dbReference type="SUPFAM" id="SSF49503">
    <property type="entry name" value="Cupredoxins"/>
    <property type="match status" value="1"/>
</dbReference>
<dbReference type="InterPro" id="IPR017533">
    <property type="entry name" value="Halocyanin"/>
</dbReference>
<dbReference type="RefSeq" id="WP_274323707.1">
    <property type="nucleotide sequence ID" value="NZ_CP118158.1"/>
</dbReference>
<dbReference type="Pfam" id="PF00127">
    <property type="entry name" value="Copper-bind"/>
    <property type="match status" value="1"/>
</dbReference>